<evidence type="ECO:0000313" key="2">
    <source>
        <dbReference type="EMBL" id="KHN96584.1"/>
    </source>
</evidence>
<dbReference type="AlphaFoldDB" id="A0A0B2WSI4"/>
<dbReference type="HOGENOM" id="CLU_2831699_0_0_1"/>
<protein>
    <submittedName>
        <fullName evidence="2">Uncharacterized protein</fullName>
    </submittedName>
</protein>
<evidence type="ECO:0000313" key="3">
    <source>
        <dbReference type="Proteomes" id="UP000030816"/>
    </source>
</evidence>
<evidence type="ECO:0000256" key="1">
    <source>
        <dbReference type="SAM" id="MobiDB-lite"/>
    </source>
</evidence>
<dbReference type="Proteomes" id="UP000030816">
    <property type="component" value="Unassembled WGS sequence"/>
</dbReference>
<comment type="caution">
    <text evidence="2">The sequence shown here is derived from an EMBL/GenBank/DDBJ whole genome shotgun (WGS) entry which is preliminary data.</text>
</comment>
<feature type="region of interest" description="Disordered" evidence="1">
    <location>
        <begin position="16"/>
        <end position="36"/>
    </location>
</feature>
<gene>
    <name evidence="2" type="ORF">MAM_05527</name>
</gene>
<reference evidence="2 3" key="1">
    <citation type="journal article" date="2014" name="Proc. Natl. Acad. Sci. U.S.A.">
        <title>Trajectory and genomic determinants of fungal-pathogen speciation and host adaptation.</title>
        <authorList>
            <person name="Hu X."/>
            <person name="Xiao G."/>
            <person name="Zheng P."/>
            <person name="Shang Y."/>
            <person name="Su Y."/>
            <person name="Zhang X."/>
            <person name="Liu X."/>
            <person name="Zhan S."/>
            <person name="St Leger R.J."/>
            <person name="Wang C."/>
        </authorList>
    </citation>
    <scope>NUCLEOTIDE SEQUENCE [LARGE SCALE GENOMIC DNA]</scope>
    <source>
        <strain evidence="2 3">ARSEF 1941</strain>
    </source>
</reference>
<organism evidence="2 3">
    <name type="scientific">Metarhizium album (strain ARSEF 1941)</name>
    <dbReference type="NCBI Taxonomy" id="1081103"/>
    <lineage>
        <taxon>Eukaryota</taxon>
        <taxon>Fungi</taxon>
        <taxon>Dikarya</taxon>
        <taxon>Ascomycota</taxon>
        <taxon>Pezizomycotina</taxon>
        <taxon>Sordariomycetes</taxon>
        <taxon>Hypocreomycetidae</taxon>
        <taxon>Hypocreales</taxon>
        <taxon>Clavicipitaceae</taxon>
        <taxon>Metarhizium</taxon>
    </lineage>
</organism>
<keyword evidence="3" id="KW-1185">Reference proteome</keyword>
<proteinExistence type="predicted"/>
<dbReference type="EMBL" id="AZHE01000014">
    <property type="protein sequence ID" value="KHN96584.1"/>
    <property type="molecule type" value="Genomic_DNA"/>
</dbReference>
<name>A0A0B2WSI4_METAS</name>
<dbReference type="RefSeq" id="XP_040677650.1">
    <property type="nucleotide sequence ID" value="XM_040824325.1"/>
</dbReference>
<feature type="compositionally biased region" description="Polar residues" evidence="1">
    <location>
        <begin position="16"/>
        <end position="31"/>
    </location>
</feature>
<dbReference type="GeneID" id="63739982"/>
<sequence>MVKQNKQADYRMTKMISNNTEMNETNKQMGSTDPWLNEDLKTKAMPRPTKAVSLQWSVAWMFTFKW</sequence>
<accession>A0A0B2WSI4</accession>